<accession>A0A7R9QAV0</accession>
<dbReference type="AlphaFoldDB" id="A0A7R9QAV0"/>
<reference evidence="3" key="1">
    <citation type="submission" date="2020-11" db="EMBL/GenBank/DDBJ databases">
        <authorList>
            <person name="Tran Van P."/>
        </authorList>
    </citation>
    <scope>NUCLEOTIDE SEQUENCE</scope>
</reference>
<dbReference type="Pfam" id="PF24495">
    <property type="entry name" value="Ig_TMEM131_2"/>
    <property type="match status" value="1"/>
</dbReference>
<dbReference type="Proteomes" id="UP000728032">
    <property type="component" value="Unassembled WGS sequence"/>
</dbReference>
<proteinExistence type="predicted"/>
<evidence type="ECO:0000313" key="3">
    <source>
        <dbReference type="EMBL" id="CAD7638704.1"/>
    </source>
</evidence>
<dbReference type="InterPro" id="IPR022113">
    <property type="entry name" value="TMEM131L_N"/>
</dbReference>
<evidence type="ECO:0000313" key="4">
    <source>
        <dbReference type="Proteomes" id="UP000728032"/>
    </source>
</evidence>
<evidence type="ECO:0008006" key="5">
    <source>
        <dbReference type="Google" id="ProtNLM"/>
    </source>
</evidence>
<organism evidence="3">
    <name type="scientific">Oppiella nova</name>
    <dbReference type="NCBI Taxonomy" id="334625"/>
    <lineage>
        <taxon>Eukaryota</taxon>
        <taxon>Metazoa</taxon>
        <taxon>Ecdysozoa</taxon>
        <taxon>Arthropoda</taxon>
        <taxon>Chelicerata</taxon>
        <taxon>Arachnida</taxon>
        <taxon>Acari</taxon>
        <taxon>Acariformes</taxon>
        <taxon>Sarcoptiformes</taxon>
        <taxon>Oribatida</taxon>
        <taxon>Brachypylina</taxon>
        <taxon>Oppioidea</taxon>
        <taxon>Oppiidae</taxon>
        <taxon>Oppiella</taxon>
    </lineage>
</organism>
<gene>
    <name evidence="3" type="ORF">ONB1V03_LOCUS1550</name>
</gene>
<dbReference type="PANTHER" id="PTHR22050:SF0">
    <property type="entry name" value="TRANSMEMBRANE PROTEIN 131 HOMOLOG"/>
    <property type="match status" value="1"/>
</dbReference>
<sequence>MVIHTMAPIITQTIKPIVYIAVNHINYMRDESMDSLPSDLSHILRFTPESLHFHQQSVHRSIGIPFVEKVMVENIENENPIQMLSISGNTVHFHCSFFEDKVLESGGNTTFEVVFLARTEGPVNNTLYIHTSLGSFQYRVTAIGVENPFRLRPFIGAKVPINSSYAPLIHIYNPHTSTLQLTEMYTTGGGLHLELPNGEPEGLRSLWQIAPFETKTIMRANFLARSEKNHTSYIRIKTNSSDDQFVILPVEVEVSSAPGIYSPIDLLDFGVMRTQDEPRVIAKVYNLRPRFV</sequence>
<keyword evidence="4" id="KW-1185">Reference proteome</keyword>
<dbReference type="InterPro" id="IPR039877">
    <property type="entry name" value="TMEM131-like"/>
</dbReference>
<dbReference type="OrthoDB" id="6514604at2759"/>
<dbReference type="EMBL" id="CAJPVJ010000290">
    <property type="protein sequence ID" value="CAG2161949.1"/>
    <property type="molecule type" value="Genomic_DNA"/>
</dbReference>
<protein>
    <recommendedName>
        <fullName evidence="5">Transmembrane protein 131</fullName>
    </recommendedName>
</protein>
<dbReference type="GO" id="GO:0016020">
    <property type="term" value="C:membrane"/>
    <property type="evidence" value="ECO:0007669"/>
    <property type="project" value="TreeGrafter"/>
</dbReference>
<dbReference type="PANTHER" id="PTHR22050">
    <property type="entry name" value="RW1 PROTEIN HOMOLOG"/>
    <property type="match status" value="1"/>
</dbReference>
<dbReference type="InterPro" id="IPR056311">
    <property type="entry name" value="TMEM131_Ig_2"/>
</dbReference>
<dbReference type="Pfam" id="PF12371">
    <property type="entry name" value="TMEM131_like_N"/>
    <property type="match status" value="1"/>
</dbReference>
<feature type="domain" description="TMEM131 second Ig-like" evidence="2">
    <location>
        <begin position="148"/>
        <end position="237"/>
    </location>
</feature>
<evidence type="ECO:0000259" key="1">
    <source>
        <dbReference type="Pfam" id="PF12371"/>
    </source>
</evidence>
<dbReference type="EMBL" id="OC915115">
    <property type="protein sequence ID" value="CAD7638704.1"/>
    <property type="molecule type" value="Genomic_DNA"/>
</dbReference>
<evidence type="ECO:0000259" key="2">
    <source>
        <dbReference type="Pfam" id="PF24495"/>
    </source>
</evidence>
<name>A0A7R9QAV0_9ACAR</name>
<feature type="domain" description="Transmembrane protein 131-like N-terminal" evidence="1">
    <location>
        <begin position="45"/>
        <end position="131"/>
    </location>
</feature>